<organism evidence="2">
    <name type="scientific">Spodoptera frugiperda</name>
    <name type="common">Fall armyworm</name>
    <dbReference type="NCBI Taxonomy" id="7108"/>
    <lineage>
        <taxon>Eukaryota</taxon>
        <taxon>Metazoa</taxon>
        <taxon>Ecdysozoa</taxon>
        <taxon>Arthropoda</taxon>
        <taxon>Hexapoda</taxon>
        <taxon>Insecta</taxon>
        <taxon>Pterygota</taxon>
        <taxon>Neoptera</taxon>
        <taxon>Endopterygota</taxon>
        <taxon>Lepidoptera</taxon>
        <taxon>Glossata</taxon>
        <taxon>Ditrysia</taxon>
        <taxon>Noctuoidea</taxon>
        <taxon>Noctuidae</taxon>
        <taxon>Amphipyrinae</taxon>
        <taxon>Spodoptera</taxon>
    </lineage>
</organism>
<feature type="region of interest" description="Disordered" evidence="1">
    <location>
        <begin position="1"/>
        <end position="34"/>
    </location>
</feature>
<dbReference type="AlphaFoldDB" id="A0A2H1VME6"/>
<accession>A0A2H1VME6</accession>
<evidence type="ECO:0000313" key="2">
    <source>
        <dbReference type="EMBL" id="SOQ42000.1"/>
    </source>
</evidence>
<reference evidence="2" key="1">
    <citation type="submission" date="2016-07" db="EMBL/GenBank/DDBJ databases">
        <authorList>
            <person name="Bretaudeau A."/>
        </authorList>
    </citation>
    <scope>NUCLEOTIDE SEQUENCE</scope>
    <source>
        <strain evidence="2">Rice</strain>
        <tissue evidence="2">Whole body</tissue>
    </source>
</reference>
<sequence>MPIEMAKPNQLRSGKRADISPDRKQSPPPVDILNTRGVTTSVMSTIALFVGPRGVHAEYLGVYRGTSWKSCSRFGQFVLNQTTNNKDGNEHINQIMVV</sequence>
<dbReference type="EMBL" id="ODYU01003351">
    <property type="protein sequence ID" value="SOQ42000.1"/>
    <property type="molecule type" value="Genomic_DNA"/>
</dbReference>
<feature type="compositionally biased region" description="Basic and acidic residues" evidence="1">
    <location>
        <begin position="15"/>
        <end position="25"/>
    </location>
</feature>
<evidence type="ECO:0000256" key="1">
    <source>
        <dbReference type="SAM" id="MobiDB-lite"/>
    </source>
</evidence>
<gene>
    <name evidence="2" type="ORF">SFRICE_010924</name>
</gene>
<protein>
    <submittedName>
        <fullName evidence="2">SFRICE_010924</fullName>
    </submittedName>
</protein>
<name>A0A2H1VME6_SPOFR</name>
<proteinExistence type="predicted"/>